<dbReference type="AlphaFoldDB" id="A0A7W9FJS9"/>
<dbReference type="EMBL" id="JACHOO010000002">
    <property type="protein sequence ID" value="MBB5751810.1"/>
    <property type="molecule type" value="Genomic_DNA"/>
</dbReference>
<accession>A0A7W9FJS9</accession>
<dbReference type="Pfam" id="PF01863">
    <property type="entry name" value="YgjP-like"/>
    <property type="match status" value="1"/>
</dbReference>
<sequence>MRLFAPLSRAAAPKPDHLLVAIDGEAVRVAINWNARARRYTLRLRGAVREPVVTIPARGRLAEAQAFLDRHAGWLKTRMAALPAARPIADGATLPFRGAEVTIVHRPGRGVTRLEGDRLIVAGDAAHLKRRVLDFLRREARADLVAASERHAAALGVAIRSVTVKDPVSRWGSCSSSGALSYSFRLVMAPPFVLDYLAAHEVAHLKEMNHSARFWRLVDSLTPQVEPARAWLARNGAALHAVGA</sequence>
<feature type="domain" description="YgjP-like metallopeptidase" evidence="1">
    <location>
        <begin position="49"/>
        <end position="234"/>
    </location>
</feature>
<dbReference type="PANTHER" id="PTHR30399">
    <property type="entry name" value="UNCHARACTERIZED PROTEIN YGJP"/>
    <property type="match status" value="1"/>
</dbReference>
<evidence type="ECO:0000313" key="2">
    <source>
        <dbReference type="EMBL" id="MBB5751810.1"/>
    </source>
</evidence>
<evidence type="ECO:0000259" key="1">
    <source>
        <dbReference type="Pfam" id="PF01863"/>
    </source>
</evidence>
<dbReference type="PANTHER" id="PTHR30399:SF1">
    <property type="entry name" value="UTP PYROPHOSPHATASE"/>
    <property type="match status" value="1"/>
</dbReference>
<comment type="caution">
    <text evidence="2">The sequence shown here is derived from an EMBL/GenBank/DDBJ whole genome shotgun (WGS) entry which is preliminary data.</text>
</comment>
<dbReference type="Gene3D" id="3.30.2010.10">
    <property type="entry name" value="Metalloproteases ('zincins'), catalytic domain"/>
    <property type="match status" value="1"/>
</dbReference>
<proteinExistence type="predicted"/>
<name>A0A7W9FJS9_9HYPH</name>
<organism evidence="2 3">
    <name type="scientific">Prosthecomicrobium pneumaticum</name>
    <dbReference type="NCBI Taxonomy" id="81895"/>
    <lineage>
        <taxon>Bacteria</taxon>
        <taxon>Pseudomonadati</taxon>
        <taxon>Pseudomonadota</taxon>
        <taxon>Alphaproteobacteria</taxon>
        <taxon>Hyphomicrobiales</taxon>
        <taxon>Kaistiaceae</taxon>
        <taxon>Prosthecomicrobium</taxon>
    </lineage>
</organism>
<dbReference type="InterPro" id="IPR053136">
    <property type="entry name" value="UTP_pyrophosphatase-like"/>
</dbReference>
<evidence type="ECO:0000313" key="3">
    <source>
        <dbReference type="Proteomes" id="UP000523821"/>
    </source>
</evidence>
<dbReference type="RefSeq" id="WP_183852925.1">
    <property type="nucleotide sequence ID" value="NZ_JACHOO010000002.1"/>
</dbReference>
<dbReference type="CDD" id="cd07344">
    <property type="entry name" value="M48_yhfN_like"/>
    <property type="match status" value="1"/>
</dbReference>
<dbReference type="Proteomes" id="UP000523821">
    <property type="component" value="Unassembled WGS sequence"/>
</dbReference>
<keyword evidence="3" id="KW-1185">Reference proteome</keyword>
<reference evidence="2 3" key="1">
    <citation type="submission" date="2020-08" db="EMBL/GenBank/DDBJ databases">
        <title>Genomic Encyclopedia of Type Strains, Phase IV (KMG-IV): sequencing the most valuable type-strain genomes for metagenomic binning, comparative biology and taxonomic classification.</title>
        <authorList>
            <person name="Goeker M."/>
        </authorList>
    </citation>
    <scope>NUCLEOTIDE SEQUENCE [LARGE SCALE GENOMIC DNA]</scope>
    <source>
        <strain evidence="2 3">DSM 16268</strain>
    </source>
</reference>
<gene>
    <name evidence="2" type="ORF">GGQ63_000862</name>
</gene>
<dbReference type="InterPro" id="IPR002725">
    <property type="entry name" value="YgjP-like_metallopeptidase"/>
</dbReference>
<protein>
    <recommendedName>
        <fullName evidence="1">YgjP-like metallopeptidase domain-containing protein</fullName>
    </recommendedName>
</protein>